<organism evidence="1 2">
    <name type="scientific">Uliginosibacterium flavum</name>
    <dbReference type="NCBI Taxonomy" id="1396831"/>
    <lineage>
        <taxon>Bacteria</taxon>
        <taxon>Pseudomonadati</taxon>
        <taxon>Pseudomonadota</taxon>
        <taxon>Betaproteobacteria</taxon>
        <taxon>Rhodocyclales</taxon>
        <taxon>Zoogloeaceae</taxon>
        <taxon>Uliginosibacterium</taxon>
    </lineage>
</organism>
<evidence type="ECO:0000313" key="2">
    <source>
        <dbReference type="Proteomes" id="UP001549691"/>
    </source>
</evidence>
<proteinExistence type="predicted"/>
<name>A0ABV2THC6_9RHOO</name>
<dbReference type="EMBL" id="JBEWZI010000003">
    <property type="protein sequence ID" value="MET7013309.1"/>
    <property type="molecule type" value="Genomic_DNA"/>
</dbReference>
<sequence>MSFYSTKASVLRYRPAGSANNATTTSIWNTNGSFFTSDATTMGAVGSLVTAGATVGTVRTYMAIPVTAGTAFTVTVAYKQTSSTATLGKVALLGSDDMVLVAKEAGISTAAATGDTITYSGVAGHAYTSVKLFYGRENDISGTAGKASGGINITEIVRVQ</sequence>
<reference evidence="1 2" key="1">
    <citation type="submission" date="2024-07" db="EMBL/GenBank/DDBJ databases">
        <title>Uliginosibacterium flavum JJ3220;KACC:17644.</title>
        <authorList>
            <person name="Kim M.K."/>
        </authorList>
    </citation>
    <scope>NUCLEOTIDE SEQUENCE [LARGE SCALE GENOMIC DNA]</scope>
    <source>
        <strain evidence="1 2">KACC:17644</strain>
    </source>
</reference>
<protein>
    <submittedName>
        <fullName evidence="1">Uncharacterized protein</fullName>
    </submittedName>
</protein>
<comment type="caution">
    <text evidence="1">The sequence shown here is derived from an EMBL/GenBank/DDBJ whole genome shotgun (WGS) entry which is preliminary data.</text>
</comment>
<evidence type="ECO:0000313" key="1">
    <source>
        <dbReference type="EMBL" id="MET7013309.1"/>
    </source>
</evidence>
<keyword evidence="2" id="KW-1185">Reference proteome</keyword>
<dbReference type="RefSeq" id="WP_354599773.1">
    <property type="nucleotide sequence ID" value="NZ_JBEWZI010000003.1"/>
</dbReference>
<gene>
    <name evidence="1" type="ORF">ABXR19_03845</name>
</gene>
<accession>A0ABV2THC6</accession>
<dbReference type="Proteomes" id="UP001549691">
    <property type="component" value="Unassembled WGS sequence"/>
</dbReference>